<evidence type="ECO:0000313" key="1">
    <source>
        <dbReference type="EMBL" id="MEB2583665.1"/>
    </source>
</evidence>
<evidence type="ECO:0000313" key="2">
    <source>
        <dbReference type="Proteomes" id="UP001304467"/>
    </source>
</evidence>
<dbReference type="Proteomes" id="UP001304467">
    <property type="component" value="Unassembled WGS sequence"/>
</dbReference>
<organism evidence="1 2">
    <name type="scientific">Burkholderia anthinoferrum</name>
    <dbReference type="NCBI Taxonomy" id="3090833"/>
    <lineage>
        <taxon>Bacteria</taxon>
        <taxon>Pseudomonadati</taxon>
        <taxon>Pseudomonadota</taxon>
        <taxon>Betaproteobacteria</taxon>
        <taxon>Burkholderiales</taxon>
        <taxon>Burkholderiaceae</taxon>
        <taxon>Burkholderia</taxon>
    </lineage>
</organism>
<sequence length="58" mass="6656">MSNGYGGAALWGRRRRPVEAGLSAIAQPPTIDDMLREAKEKLMRYGEWHRVKKSTKKR</sequence>
<comment type="caution">
    <text evidence="1">The sequence shown here is derived from an EMBL/GenBank/DDBJ whole genome shotgun (WGS) entry which is preliminary data.</text>
</comment>
<proteinExistence type="predicted"/>
<accession>A0ABU5WY07</accession>
<dbReference type="RefSeq" id="WP_323621338.1">
    <property type="nucleotide sequence ID" value="NZ_JAWRLE010000082.1"/>
</dbReference>
<protein>
    <submittedName>
        <fullName evidence="1">Uncharacterized protein</fullName>
    </submittedName>
</protein>
<gene>
    <name evidence="1" type="ORF">SB593_32485</name>
</gene>
<name>A0ABU5WY07_9BURK</name>
<reference evidence="1 2" key="1">
    <citation type="journal article" date="2023" name="Front. Microbiol.">
        <title>Genomic analyses of Burkholderia respiratory isolates indicates two evolutionarily distinct B. anthina clades.</title>
        <authorList>
            <person name="Pham A."/>
            <person name="Volmer J.G."/>
            <person name="Chambers D.C."/>
            <person name="Smith D.J."/>
            <person name="Reid D.W."/>
            <person name="Burr L."/>
            <person name="Wells T.J."/>
        </authorList>
    </citation>
    <scope>NUCLEOTIDE SEQUENCE [LARGE SCALE GENOMIC DNA]</scope>
    <source>
        <strain evidence="1 2">BCCIQ07A</strain>
    </source>
</reference>
<keyword evidence="2" id="KW-1185">Reference proteome</keyword>
<dbReference type="EMBL" id="JAWRLE010000082">
    <property type="protein sequence ID" value="MEB2583665.1"/>
    <property type="molecule type" value="Genomic_DNA"/>
</dbReference>